<proteinExistence type="inferred from homology"/>
<dbReference type="InterPro" id="IPR001206">
    <property type="entry name" value="Diacylglycerol_kinase_cat_dom"/>
</dbReference>
<dbReference type="InterPro" id="IPR050187">
    <property type="entry name" value="Lipid_Phosphate_FormReg"/>
</dbReference>
<keyword evidence="9" id="KW-0594">Phospholipid biosynthesis</keyword>
<dbReference type="PROSITE" id="PS50146">
    <property type="entry name" value="DAGK"/>
    <property type="match status" value="1"/>
</dbReference>
<gene>
    <name evidence="12" type="ORF">B7C51_05300</name>
</gene>
<dbReference type="GO" id="GO:0016301">
    <property type="term" value="F:kinase activity"/>
    <property type="evidence" value="ECO:0007669"/>
    <property type="project" value="UniProtKB-KW"/>
</dbReference>
<dbReference type="NCBIfam" id="TIGR00147">
    <property type="entry name" value="YegS/Rv2252/BmrU family lipid kinase"/>
    <property type="match status" value="1"/>
</dbReference>
<dbReference type="InterPro" id="IPR045540">
    <property type="entry name" value="YegS/DAGK_C"/>
</dbReference>
<comment type="cofactor">
    <cofactor evidence="1">
        <name>Mg(2+)</name>
        <dbReference type="ChEBI" id="CHEBI:18420"/>
    </cofactor>
</comment>
<dbReference type="SMART" id="SM00046">
    <property type="entry name" value="DAGKc"/>
    <property type="match status" value="1"/>
</dbReference>
<feature type="domain" description="DAGKc" evidence="11">
    <location>
        <begin position="1"/>
        <end position="131"/>
    </location>
</feature>
<dbReference type="RefSeq" id="WP_083039059.1">
    <property type="nucleotide sequence ID" value="NZ_CP020557.1"/>
</dbReference>
<evidence type="ECO:0000256" key="1">
    <source>
        <dbReference type="ARBA" id="ARBA00001946"/>
    </source>
</evidence>
<dbReference type="InterPro" id="IPR005218">
    <property type="entry name" value="Diacylglycerol/lipid_kinase"/>
</dbReference>
<name>A0A1V0UQ18_9BACL</name>
<evidence type="ECO:0000256" key="3">
    <source>
        <dbReference type="ARBA" id="ARBA00022516"/>
    </source>
</evidence>
<dbReference type="InterPro" id="IPR016064">
    <property type="entry name" value="NAD/diacylglycerol_kinase_sf"/>
</dbReference>
<keyword evidence="3" id="KW-0444">Lipid biosynthesis</keyword>
<keyword evidence="8" id="KW-0443">Lipid metabolism</keyword>
<dbReference type="Gene3D" id="2.60.200.40">
    <property type="match status" value="1"/>
</dbReference>
<evidence type="ECO:0000256" key="2">
    <source>
        <dbReference type="ARBA" id="ARBA00005983"/>
    </source>
</evidence>
<dbReference type="Pfam" id="PF19279">
    <property type="entry name" value="YegS_C"/>
    <property type="match status" value="1"/>
</dbReference>
<reference evidence="12 13" key="1">
    <citation type="submission" date="2017-03" db="EMBL/GenBank/DDBJ databases">
        <title>Paenibacillus larvae genome sequencing.</title>
        <authorList>
            <person name="Dingman D.W."/>
        </authorList>
    </citation>
    <scope>NUCLEOTIDE SEQUENCE [LARGE SCALE GENOMIC DNA]</scope>
    <source>
        <strain evidence="12 13">SAG 10367</strain>
    </source>
</reference>
<dbReference type="Gene3D" id="3.40.50.10330">
    <property type="entry name" value="Probable inorganic polyphosphate/atp-NAD kinase, domain 1"/>
    <property type="match status" value="1"/>
</dbReference>
<keyword evidence="10" id="KW-1208">Phospholipid metabolism</keyword>
<evidence type="ECO:0000256" key="4">
    <source>
        <dbReference type="ARBA" id="ARBA00022679"/>
    </source>
</evidence>
<keyword evidence="5" id="KW-0547">Nucleotide-binding</keyword>
<sequence length="301" mass="32728">MLGFIVNPESGHGAGSKYWTLVKETLQRKQIPFLYKITTGPGQAAGLTCQLIGEGCRTVVAVGGDGTIHEVTSALIKENEHKKSLLGVIPAGTGNDFARAHSIPIKPLEALEVILEGHSVTIDMLATETRTAVNSFGTGVDAEIVKMTNEASYKKWLNRIGLGKLSYLISTIRQLFLYKPCTVYLNIDGKTVAIPNMWLTATTNIPYYGGSMKICPHAVPDDGTFDIFVISSKRRWTLITALLSVYSGKHVHHPAVSFYEGKHIQISADRPLLVQVDGEMDRAFPLAISILPGVLTVIKPS</sequence>
<accession>A0A1V0UQ18</accession>
<evidence type="ECO:0000313" key="13">
    <source>
        <dbReference type="Proteomes" id="UP000192727"/>
    </source>
</evidence>
<evidence type="ECO:0000256" key="10">
    <source>
        <dbReference type="ARBA" id="ARBA00023264"/>
    </source>
</evidence>
<evidence type="ECO:0000256" key="6">
    <source>
        <dbReference type="ARBA" id="ARBA00022777"/>
    </source>
</evidence>
<evidence type="ECO:0000256" key="7">
    <source>
        <dbReference type="ARBA" id="ARBA00022840"/>
    </source>
</evidence>
<dbReference type="PANTHER" id="PTHR12358:SF54">
    <property type="entry name" value="SPHINGOSINE KINASE RELATED PROTEIN"/>
    <property type="match status" value="1"/>
</dbReference>
<keyword evidence="6" id="KW-0418">Kinase</keyword>
<dbReference type="EMBL" id="CP020557">
    <property type="protein sequence ID" value="ARF67369.1"/>
    <property type="molecule type" value="Genomic_DNA"/>
</dbReference>
<dbReference type="GO" id="GO:0005524">
    <property type="term" value="F:ATP binding"/>
    <property type="evidence" value="ECO:0007669"/>
    <property type="project" value="UniProtKB-KW"/>
</dbReference>
<dbReference type="Proteomes" id="UP000192727">
    <property type="component" value="Chromosome"/>
</dbReference>
<evidence type="ECO:0000256" key="8">
    <source>
        <dbReference type="ARBA" id="ARBA00023098"/>
    </source>
</evidence>
<dbReference type="SUPFAM" id="SSF111331">
    <property type="entry name" value="NAD kinase/diacylglycerol kinase-like"/>
    <property type="match status" value="1"/>
</dbReference>
<organism evidence="12 13">
    <name type="scientific">Paenibacillus larvae subsp. pulvifaciens</name>
    <dbReference type="NCBI Taxonomy" id="1477"/>
    <lineage>
        <taxon>Bacteria</taxon>
        <taxon>Bacillati</taxon>
        <taxon>Bacillota</taxon>
        <taxon>Bacilli</taxon>
        <taxon>Bacillales</taxon>
        <taxon>Paenibacillaceae</taxon>
        <taxon>Paenibacillus</taxon>
    </lineage>
</organism>
<dbReference type="AlphaFoldDB" id="A0A1V0UQ18"/>
<evidence type="ECO:0000259" key="11">
    <source>
        <dbReference type="PROSITE" id="PS50146"/>
    </source>
</evidence>
<evidence type="ECO:0000256" key="5">
    <source>
        <dbReference type="ARBA" id="ARBA00022741"/>
    </source>
</evidence>
<protein>
    <recommendedName>
        <fullName evidence="11">DAGKc domain-containing protein</fullName>
    </recommendedName>
</protein>
<comment type="similarity">
    <text evidence="2">Belongs to the diacylglycerol/lipid kinase family.</text>
</comment>
<dbReference type="Pfam" id="PF00781">
    <property type="entry name" value="DAGK_cat"/>
    <property type="match status" value="1"/>
</dbReference>
<keyword evidence="4" id="KW-0808">Transferase</keyword>
<dbReference type="PANTHER" id="PTHR12358">
    <property type="entry name" value="SPHINGOSINE KINASE"/>
    <property type="match status" value="1"/>
</dbReference>
<dbReference type="GO" id="GO:0008654">
    <property type="term" value="P:phospholipid biosynthetic process"/>
    <property type="evidence" value="ECO:0007669"/>
    <property type="project" value="UniProtKB-KW"/>
</dbReference>
<dbReference type="InterPro" id="IPR017438">
    <property type="entry name" value="ATP-NAD_kinase_N"/>
</dbReference>
<evidence type="ECO:0000313" key="12">
    <source>
        <dbReference type="EMBL" id="ARF67369.1"/>
    </source>
</evidence>
<evidence type="ECO:0000256" key="9">
    <source>
        <dbReference type="ARBA" id="ARBA00023209"/>
    </source>
</evidence>
<keyword evidence="7" id="KW-0067">ATP-binding</keyword>